<feature type="region of interest" description="Disordered" evidence="1">
    <location>
        <begin position="51"/>
        <end position="91"/>
    </location>
</feature>
<proteinExistence type="predicted"/>
<dbReference type="RefSeq" id="XP_065987640.1">
    <property type="nucleotide sequence ID" value="XM_066131652.1"/>
</dbReference>
<evidence type="ECO:0000256" key="1">
    <source>
        <dbReference type="SAM" id="MobiDB-lite"/>
    </source>
</evidence>
<dbReference type="Proteomes" id="UP000510686">
    <property type="component" value="Chromosome 6"/>
</dbReference>
<keyword evidence="3" id="KW-1185">Reference proteome</keyword>
<name>A0A7D5ZB63_9HYPO</name>
<evidence type="ECO:0000313" key="2">
    <source>
        <dbReference type="EMBL" id="QLI73288.1"/>
    </source>
</evidence>
<reference evidence="2 3" key="1">
    <citation type="submission" date="2020-07" db="EMBL/GenBank/DDBJ databases">
        <title>Telomere length de novo assembly of all 7 chromosomes of the fungus, Metarhizium brunneum, using a novel assembly pipeline.</title>
        <authorList>
            <person name="Saud z."/>
            <person name="Kortsinoglou A."/>
            <person name="Kouvelis V.N."/>
            <person name="Butt T.M."/>
        </authorList>
    </citation>
    <scope>NUCLEOTIDE SEQUENCE [LARGE SCALE GENOMIC DNA]</scope>
    <source>
        <strain evidence="2 3">4556</strain>
    </source>
</reference>
<dbReference type="KEGG" id="mbrn:90968199"/>
<organism evidence="2 3">
    <name type="scientific">Metarhizium brunneum</name>
    <dbReference type="NCBI Taxonomy" id="500148"/>
    <lineage>
        <taxon>Eukaryota</taxon>
        <taxon>Fungi</taxon>
        <taxon>Dikarya</taxon>
        <taxon>Ascomycota</taxon>
        <taxon>Pezizomycotina</taxon>
        <taxon>Sordariomycetes</taxon>
        <taxon>Hypocreomycetidae</taxon>
        <taxon>Hypocreales</taxon>
        <taxon>Clavicipitaceae</taxon>
        <taxon>Metarhizium</taxon>
    </lineage>
</organism>
<feature type="compositionally biased region" description="Polar residues" evidence="1">
    <location>
        <begin position="59"/>
        <end position="69"/>
    </location>
</feature>
<gene>
    <name evidence="2" type="ORF">G6M90_00g104670</name>
</gene>
<dbReference type="GeneID" id="90968199"/>
<dbReference type="AlphaFoldDB" id="A0A7D5ZB63"/>
<feature type="compositionally biased region" description="Low complexity" evidence="1">
    <location>
        <begin position="73"/>
        <end position="82"/>
    </location>
</feature>
<evidence type="ECO:0000313" key="3">
    <source>
        <dbReference type="Proteomes" id="UP000510686"/>
    </source>
</evidence>
<dbReference type="EMBL" id="CP058937">
    <property type="protein sequence ID" value="QLI73288.1"/>
    <property type="molecule type" value="Genomic_DNA"/>
</dbReference>
<protein>
    <submittedName>
        <fullName evidence="2">Uncharacterized protein</fullName>
    </submittedName>
</protein>
<sequence>MNHKNEPAVGANGPSIVSGRASLIVLDDVAVPPDRELLAVAVMFEPLHLPKQPMRSEELGSNSKLQNSKLAALPRPTTTLKRTPSHRVQSRIAKHNQLISPLTGFSKDGHPPGTQLAQLAPEYFCAVY</sequence>
<accession>A0A7D5ZB63</accession>